<accession>A0AB73HX90</accession>
<dbReference type="AlphaFoldDB" id="A0AB73HX90"/>
<reference evidence="1" key="1">
    <citation type="submission" date="2022-09" db="EMBL/GenBank/DDBJ databases">
        <title>Intensive care unit water sources are persistently colonized with multi-drug resistant bacteria and are the site of extensive horizontal gene transfer of antibiotic resistance genes.</title>
        <authorList>
            <person name="Diorio-Toth L."/>
        </authorList>
    </citation>
    <scope>NUCLEOTIDE SEQUENCE</scope>
    <source>
        <strain evidence="1">GD04146</strain>
    </source>
</reference>
<evidence type="ECO:0000313" key="2">
    <source>
        <dbReference type="Proteomes" id="UP001158058"/>
    </source>
</evidence>
<gene>
    <name evidence="1" type="ORF">N7380_08715</name>
</gene>
<protein>
    <recommendedName>
        <fullName evidence="3">Lipoprotein</fullName>
    </recommendedName>
</protein>
<organism evidence="1 2">
    <name type="scientific">Aquipseudomonas alcaligenes</name>
    <name type="common">Pseudomonas alcaligenes</name>
    <dbReference type="NCBI Taxonomy" id="43263"/>
    <lineage>
        <taxon>Bacteria</taxon>
        <taxon>Pseudomonadati</taxon>
        <taxon>Pseudomonadota</taxon>
        <taxon>Gammaproteobacteria</taxon>
        <taxon>Pseudomonadales</taxon>
        <taxon>Pseudomonadaceae</taxon>
        <taxon>Aquipseudomonas</taxon>
    </lineage>
</organism>
<evidence type="ECO:0008006" key="3">
    <source>
        <dbReference type="Google" id="ProtNLM"/>
    </source>
</evidence>
<comment type="caution">
    <text evidence="1">The sequence shown here is derived from an EMBL/GenBank/DDBJ whole genome shotgun (WGS) entry which is preliminary data.</text>
</comment>
<dbReference type="Proteomes" id="UP001158058">
    <property type="component" value="Unassembled WGS sequence"/>
</dbReference>
<evidence type="ECO:0000313" key="1">
    <source>
        <dbReference type="EMBL" id="MDH0142397.1"/>
    </source>
</evidence>
<dbReference type="EMBL" id="JAODZF010000004">
    <property type="protein sequence ID" value="MDH0142397.1"/>
    <property type="molecule type" value="Genomic_DNA"/>
</dbReference>
<dbReference type="PROSITE" id="PS51257">
    <property type="entry name" value="PROKAR_LIPOPROTEIN"/>
    <property type="match status" value="1"/>
</dbReference>
<name>A0AB73HX90_AQUAC</name>
<dbReference type="RefSeq" id="WP_280001049.1">
    <property type="nucleotide sequence ID" value="NZ_JAODZF010000004.1"/>
</dbReference>
<proteinExistence type="predicted"/>
<sequence length="183" mass="20587">MKRNAAIIFFALAIYGCNDESKIQDSVRSKLKYPESAKFENIFLSKDGTRACIKWNAKNSFGGYGEWSTAELKNNEGTWIVENMQGYDFNCSDEATTLNERVESAKKEALQKAFSLIQKSRNLSDEQMSLTNMPRDCRAIAYTYARTVESVVRAKHNGAGIEQAEAREAKIRNKLQKGNCSSS</sequence>